<keyword evidence="2" id="KW-1185">Reference proteome</keyword>
<proteinExistence type="predicted"/>
<name>A0ABY1B9R1_9PSED</name>
<evidence type="ECO:0000313" key="2">
    <source>
        <dbReference type="Proteomes" id="UP000198512"/>
    </source>
</evidence>
<gene>
    <name evidence="1" type="ORF">SAMN05216600_10528</name>
</gene>
<dbReference type="EMBL" id="FOFP01000005">
    <property type="protein sequence ID" value="SEQ32054.1"/>
    <property type="molecule type" value="Genomic_DNA"/>
</dbReference>
<evidence type="ECO:0000313" key="1">
    <source>
        <dbReference type="EMBL" id="SEQ32054.1"/>
    </source>
</evidence>
<dbReference type="RefSeq" id="WP_069518160.1">
    <property type="nucleotide sequence ID" value="NZ_FOFP01000005.1"/>
</dbReference>
<dbReference type="Proteomes" id="UP000198512">
    <property type="component" value="Unassembled WGS sequence"/>
</dbReference>
<dbReference type="SUPFAM" id="SSF53756">
    <property type="entry name" value="UDP-Glycosyltransferase/glycogen phosphorylase"/>
    <property type="match status" value="1"/>
</dbReference>
<protein>
    <submittedName>
        <fullName evidence="1">Glycosyltransferase involved in cell wall bisynthesis</fullName>
    </submittedName>
</protein>
<sequence>MKILFLGDFSSLYQNLKEGLQELGHDPVIASYGDGWKKIPTDIYLGGGGSGWIEKIKRKTGPYVHYKKLTGFDVVQYINAFYFYHPLMPNKLLLDRLIKNNRKFYLSAAGSDAFYWRYGPEYLAYSPLDDYLKYDLKKKSTYLSSRSSLDFNSWLVSRVDGVVPIMYDYEISYKGVKSLKKVIPIPMNLKKIRYKENVVGNKLVVFHGLSRYGFKGTRHVEEAFSYLKHKYPNDLELIIAGGMPINQYLSLMERVNVVIDQVNSYSLGVNGIYALAMGKVVLGGAEPESLSSLNVVSSPVINLKPDSSSIIASIEYLLENRNLVSEISYSSRLFAETHHDYIKVAQKYLECWR</sequence>
<accession>A0ABY1B9R1</accession>
<comment type="caution">
    <text evidence="1">The sequence shown here is derived from an EMBL/GenBank/DDBJ whole genome shotgun (WGS) entry which is preliminary data.</text>
</comment>
<organism evidence="1 2">
    <name type="scientific">Pseudomonas cuatrocienegasensis</name>
    <dbReference type="NCBI Taxonomy" id="543360"/>
    <lineage>
        <taxon>Bacteria</taxon>
        <taxon>Pseudomonadati</taxon>
        <taxon>Pseudomonadota</taxon>
        <taxon>Gammaproteobacteria</taxon>
        <taxon>Pseudomonadales</taxon>
        <taxon>Pseudomonadaceae</taxon>
        <taxon>Pseudomonas</taxon>
    </lineage>
</organism>
<reference evidence="1 2" key="1">
    <citation type="submission" date="2016-10" db="EMBL/GenBank/DDBJ databases">
        <authorList>
            <person name="Varghese N."/>
            <person name="Submissions S."/>
        </authorList>
    </citation>
    <scope>NUCLEOTIDE SEQUENCE [LARGE SCALE GENOMIC DNA]</scope>
    <source>
        <strain evidence="1 2">CIP 109853</strain>
    </source>
</reference>